<comment type="caution">
    <text evidence="3">The sequence shown here is derived from an EMBL/GenBank/DDBJ whole genome shotgun (WGS) entry which is preliminary data.</text>
</comment>
<protein>
    <recommendedName>
        <fullName evidence="2">RNase H type-1 domain-containing protein</fullName>
    </recommendedName>
</protein>
<dbReference type="SUPFAM" id="SSF56219">
    <property type="entry name" value="DNase I-like"/>
    <property type="match status" value="1"/>
</dbReference>
<dbReference type="CDD" id="cd09276">
    <property type="entry name" value="Rnase_HI_RT_non_LTR"/>
    <property type="match status" value="1"/>
</dbReference>
<dbReference type="AlphaFoldDB" id="A0AAV8VD39"/>
<dbReference type="EMBL" id="JANEYG010000142">
    <property type="protein sequence ID" value="KAJ8912194.1"/>
    <property type="molecule type" value="Genomic_DNA"/>
</dbReference>
<dbReference type="PROSITE" id="PS50879">
    <property type="entry name" value="RNASE_H_1"/>
    <property type="match status" value="1"/>
</dbReference>
<evidence type="ECO:0000313" key="4">
    <source>
        <dbReference type="Proteomes" id="UP001159042"/>
    </source>
</evidence>
<dbReference type="InterPro" id="IPR002156">
    <property type="entry name" value="RNaseH_domain"/>
</dbReference>
<name>A0AAV8VD39_9CUCU</name>
<reference evidence="3 4" key="1">
    <citation type="journal article" date="2023" name="Insect Mol. Biol.">
        <title>Genome sequencing provides insights into the evolution of gene families encoding plant cell wall-degrading enzymes in longhorned beetles.</title>
        <authorList>
            <person name="Shin N.R."/>
            <person name="Okamura Y."/>
            <person name="Kirsch R."/>
            <person name="Pauchet Y."/>
        </authorList>
    </citation>
    <scope>NUCLEOTIDE SEQUENCE [LARGE SCALE GENOMIC DNA]</scope>
    <source>
        <strain evidence="3">EAD_L_NR</strain>
    </source>
</reference>
<dbReference type="Gene3D" id="3.30.420.10">
    <property type="entry name" value="Ribonuclease H-like superfamily/Ribonuclease H"/>
    <property type="match status" value="1"/>
</dbReference>
<dbReference type="InterPro" id="IPR012337">
    <property type="entry name" value="RNaseH-like_sf"/>
</dbReference>
<dbReference type="GO" id="GO:0003676">
    <property type="term" value="F:nucleic acid binding"/>
    <property type="evidence" value="ECO:0007669"/>
    <property type="project" value="InterPro"/>
</dbReference>
<feature type="domain" description="RNase H type-1" evidence="2">
    <location>
        <begin position="626"/>
        <end position="756"/>
    </location>
</feature>
<dbReference type="Pfam" id="PF16012">
    <property type="entry name" value="DUF4780"/>
    <property type="match status" value="1"/>
</dbReference>
<proteinExistence type="predicted"/>
<dbReference type="InterPro" id="IPR031961">
    <property type="entry name" value="DUF4780"/>
</dbReference>
<evidence type="ECO:0000259" key="2">
    <source>
        <dbReference type="PROSITE" id="PS50879"/>
    </source>
</evidence>
<sequence>MPTTYSQAANSAFRVAVAGEDFPATRLSAEFCDALHLALSRAIDALPVEGSMPRFNEFRLTEQGIIMVTCFDERSKEWLTSQVGSMSPFRETGIRILEGEALPRLRKMVAFVPGPSEEGVDLLRRIERSTPELRTRFWKIRQVIGVPGRGTRLILGVDEESAVALQRLNFVGHAGMSRVTFWDPRHHKGAPGADEAPTTEGSRGGNGGERFPGFEGARTVTSSMANLNASSPLSLKCTQINLQHCIAATSLISQQLAAGHTHAVLIQEPWVGQGSVKGLSRKWGHVYVSSHQTPRACIYTSKQVTATKLTNFYFRDLVAIKVTVGRSCYILCSAYLTYESPTPPPRQLMELVEWCKSNNLPLIVGCDANAHHTCWGSKDVNQRGQDLLEFLISSGLDILNRGTKPTFVTRNRQEVIDITISNSWSSHLVTNWRVSSEVSMSDHRHILFNLETGTVPVEREYRNPKLTVWSTYKDILSRNVEPPVRPHTIPQIESSVKNLTKAVVHAYEQSCPVRKVRSRHSVPWWNPELLTLRKKARALFNRAMRTRTNADWDLYKEAQRQFKSCIKRSKRDAWKEFCESIEDLPAASRIHKVLKKDQDCRINDLRLPDVEIPSREVWNQDPDALVSHGLVWFTDGSKTLEGTGAGVRGVRPRVELSFPLGKHASVFQAEVFAISACVSENLKRGYSNQHIQICTDSQAALHALKSPRITSQVVLECTNSLAALGQRNKVRLVWVPGHSGVAGNEEADVLARKGSSDTLTGPEPAIGLPYSYPLGSIDNWTREKCQEDWSRGIGLRQARLLIKGPGAAATRSLVNLNRASISIITGLLTGHGRLNKHLSTIGLSPDSRCRLCGTSDEDSIHVLCHCPRVIVNRHRLFGAGYLAPEDIREVPVDRVLAFARSTGLF</sequence>
<dbReference type="Proteomes" id="UP001159042">
    <property type="component" value="Unassembled WGS sequence"/>
</dbReference>
<evidence type="ECO:0000256" key="1">
    <source>
        <dbReference type="SAM" id="MobiDB-lite"/>
    </source>
</evidence>
<dbReference type="SUPFAM" id="SSF53098">
    <property type="entry name" value="Ribonuclease H-like"/>
    <property type="match status" value="1"/>
</dbReference>
<dbReference type="PANTHER" id="PTHR33273:SF4">
    <property type="entry name" value="ENDONUCLEASE_EXONUCLEASE_PHOSPHATASE DOMAIN-CONTAINING PROTEIN"/>
    <property type="match status" value="1"/>
</dbReference>
<dbReference type="Gene3D" id="3.60.10.10">
    <property type="entry name" value="Endonuclease/exonuclease/phosphatase"/>
    <property type="match status" value="1"/>
</dbReference>
<dbReference type="PANTHER" id="PTHR33273">
    <property type="entry name" value="DOMAIN-CONTAINING PROTEIN, PUTATIVE-RELATED"/>
    <property type="match status" value="1"/>
</dbReference>
<gene>
    <name evidence="3" type="ORF">NQ315_003798</name>
</gene>
<organism evidence="3 4">
    <name type="scientific">Exocentrus adspersus</name>
    <dbReference type="NCBI Taxonomy" id="1586481"/>
    <lineage>
        <taxon>Eukaryota</taxon>
        <taxon>Metazoa</taxon>
        <taxon>Ecdysozoa</taxon>
        <taxon>Arthropoda</taxon>
        <taxon>Hexapoda</taxon>
        <taxon>Insecta</taxon>
        <taxon>Pterygota</taxon>
        <taxon>Neoptera</taxon>
        <taxon>Endopterygota</taxon>
        <taxon>Coleoptera</taxon>
        <taxon>Polyphaga</taxon>
        <taxon>Cucujiformia</taxon>
        <taxon>Chrysomeloidea</taxon>
        <taxon>Cerambycidae</taxon>
        <taxon>Lamiinae</taxon>
        <taxon>Acanthocinini</taxon>
        <taxon>Exocentrus</taxon>
    </lineage>
</organism>
<dbReference type="InterPro" id="IPR036397">
    <property type="entry name" value="RNaseH_sf"/>
</dbReference>
<dbReference type="CDD" id="cd09077">
    <property type="entry name" value="R1-I-EN"/>
    <property type="match status" value="1"/>
</dbReference>
<feature type="region of interest" description="Disordered" evidence="1">
    <location>
        <begin position="184"/>
        <end position="211"/>
    </location>
</feature>
<dbReference type="Pfam" id="PF14529">
    <property type="entry name" value="Exo_endo_phos_2"/>
    <property type="match status" value="1"/>
</dbReference>
<dbReference type="Pfam" id="PF00075">
    <property type="entry name" value="RNase_H"/>
    <property type="match status" value="1"/>
</dbReference>
<dbReference type="GO" id="GO:0004523">
    <property type="term" value="F:RNA-DNA hybrid ribonuclease activity"/>
    <property type="evidence" value="ECO:0007669"/>
    <property type="project" value="InterPro"/>
</dbReference>
<keyword evidence="4" id="KW-1185">Reference proteome</keyword>
<accession>A0AAV8VD39</accession>
<evidence type="ECO:0000313" key="3">
    <source>
        <dbReference type="EMBL" id="KAJ8912194.1"/>
    </source>
</evidence>
<dbReference type="InterPro" id="IPR036691">
    <property type="entry name" value="Endo/exonu/phosph_ase_sf"/>
</dbReference>
<dbReference type="InterPro" id="IPR005135">
    <property type="entry name" value="Endo/exonuclease/phosphatase"/>
</dbReference>